<comment type="similarity">
    <text evidence="1">Belongs to the FGGY kinase family.</text>
</comment>
<dbReference type="GO" id="GO:0005997">
    <property type="term" value="P:xylulose metabolic process"/>
    <property type="evidence" value="ECO:0007669"/>
    <property type="project" value="TreeGrafter"/>
</dbReference>
<gene>
    <name evidence="6" type="ORF">EOJ36_10275</name>
</gene>
<dbReference type="GO" id="GO:0004856">
    <property type="term" value="F:D-xylulokinase activity"/>
    <property type="evidence" value="ECO:0007669"/>
    <property type="project" value="TreeGrafter"/>
</dbReference>
<proteinExistence type="inferred from homology"/>
<dbReference type="PANTHER" id="PTHR10196">
    <property type="entry name" value="SUGAR KINASE"/>
    <property type="match status" value="1"/>
</dbReference>
<comment type="caution">
    <text evidence="6">The sequence shown here is derived from an EMBL/GenBank/DDBJ whole genome shotgun (WGS) entry which is preliminary data.</text>
</comment>
<feature type="domain" description="Carbohydrate kinase FGGY C-terminal" evidence="5">
    <location>
        <begin position="244"/>
        <end position="435"/>
    </location>
</feature>
<organism evidence="6 7">
    <name type="scientific">Sandaracinomonas limnophila</name>
    <dbReference type="NCBI Taxonomy" id="1862386"/>
    <lineage>
        <taxon>Bacteria</taxon>
        <taxon>Pseudomonadati</taxon>
        <taxon>Bacteroidota</taxon>
        <taxon>Cytophagia</taxon>
        <taxon>Cytophagales</taxon>
        <taxon>Flectobacillaceae</taxon>
        <taxon>Sandaracinomonas</taxon>
    </lineage>
</organism>
<dbReference type="SUPFAM" id="SSF53067">
    <property type="entry name" value="Actin-like ATPase domain"/>
    <property type="match status" value="2"/>
</dbReference>
<dbReference type="InterPro" id="IPR043129">
    <property type="entry name" value="ATPase_NBD"/>
</dbReference>
<evidence type="ECO:0000259" key="5">
    <source>
        <dbReference type="Pfam" id="PF21546"/>
    </source>
</evidence>
<evidence type="ECO:0000256" key="3">
    <source>
        <dbReference type="ARBA" id="ARBA00022777"/>
    </source>
</evidence>
<reference evidence="6 7" key="1">
    <citation type="submission" date="2019-01" db="EMBL/GenBank/DDBJ databases">
        <authorList>
            <person name="Chen W.-M."/>
        </authorList>
    </citation>
    <scope>NUCLEOTIDE SEQUENCE [LARGE SCALE GENOMIC DNA]</scope>
    <source>
        <strain evidence="6 7">FSY-15</strain>
    </source>
</reference>
<keyword evidence="3 6" id="KW-0418">Kinase</keyword>
<dbReference type="Pfam" id="PF00370">
    <property type="entry name" value="FGGY_N"/>
    <property type="match status" value="1"/>
</dbReference>
<evidence type="ECO:0000259" key="4">
    <source>
        <dbReference type="Pfam" id="PF00370"/>
    </source>
</evidence>
<accession>A0A437PMQ7</accession>
<evidence type="ECO:0000256" key="2">
    <source>
        <dbReference type="ARBA" id="ARBA00022679"/>
    </source>
</evidence>
<protein>
    <submittedName>
        <fullName evidence="6">Carbohydrate kinase</fullName>
    </submittedName>
</protein>
<dbReference type="InterPro" id="IPR018484">
    <property type="entry name" value="FGGY_N"/>
</dbReference>
<sequence length="454" mass="51671">MSKIDCIVIFDIGKTNKKLLVFNDSYQVIHEQSTQFQEIRDKEGFPTEDVSLLENWLKQSFKEVLANANWQVKALNFSGYGASLVNIDAQGKVVGYLKNYLKPVQQELFDLFFHKYGPEKELARITCSPVLGNLNSGYQAYEERHHANWESISSVLHFPNYLSFLFHGERVTEMTSIGCHTMLWDFDSKQYHPWVKKEEVFQKLPPIEAGTCTYPAIYDKAIQVGLGLHDSSAALVPYIRQFKEPFILISTGTWCISMNPFNHSPLSEEELENDVLAYMQLDGNPVKASRLFAGNEHEIVIKQLAEHFKADSDFYKTVKFDNQVAELFLSKLSMEKNKKRSADFLKASDFLNKNLNSYTTIELSYQDFVTDLVIQLLYSLKFVYNGDKCRILVDGGFSKNSIFMNCLALAFPNSEIFGAEVAQASSLGAALAIHESWNEREVPADLIQLIAFKG</sequence>
<feature type="domain" description="Carbohydrate kinase FGGY N-terminal" evidence="4">
    <location>
        <begin position="7"/>
        <end position="194"/>
    </location>
</feature>
<dbReference type="Proteomes" id="UP000282832">
    <property type="component" value="Unassembled WGS sequence"/>
</dbReference>
<dbReference type="PANTHER" id="PTHR10196:SF57">
    <property type="entry name" value="XYLULOSE KINASE"/>
    <property type="match status" value="1"/>
</dbReference>
<dbReference type="GO" id="GO:0005829">
    <property type="term" value="C:cytosol"/>
    <property type="evidence" value="ECO:0007669"/>
    <property type="project" value="TreeGrafter"/>
</dbReference>
<name>A0A437PMQ7_9BACT</name>
<dbReference type="RefSeq" id="WP_127805041.1">
    <property type="nucleotide sequence ID" value="NZ_SACY01000005.1"/>
</dbReference>
<dbReference type="InterPro" id="IPR049382">
    <property type="entry name" value="FGGY_C_2"/>
</dbReference>
<evidence type="ECO:0000313" key="7">
    <source>
        <dbReference type="Proteomes" id="UP000282832"/>
    </source>
</evidence>
<dbReference type="Pfam" id="PF21546">
    <property type="entry name" value="FGGY_C_2"/>
    <property type="match status" value="1"/>
</dbReference>
<keyword evidence="2" id="KW-0808">Transferase</keyword>
<dbReference type="AlphaFoldDB" id="A0A437PMQ7"/>
<dbReference type="Gene3D" id="3.30.420.40">
    <property type="match status" value="2"/>
</dbReference>
<evidence type="ECO:0000313" key="6">
    <source>
        <dbReference type="EMBL" id="RVU23459.1"/>
    </source>
</evidence>
<evidence type="ECO:0000256" key="1">
    <source>
        <dbReference type="ARBA" id="ARBA00009156"/>
    </source>
</evidence>
<dbReference type="OrthoDB" id="9786272at2"/>
<dbReference type="EMBL" id="SACY01000005">
    <property type="protein sequence ID" value="RVU23459.1"/>
    <property type="molecule type" value="Genomic_DNA"/>
</dbReference>
<keyword evidence="7" id="KW-1185">Reference proteome</keyword>